<dbReference type="EMBL" id="CAJJDN010000030">
    <property type="protein sequence ID" value="CAD8072946.1"/>
    <property type="molecule type" value="Genomic_DNA"/>
</dbReference>
<gene>
    <name evidence="1" type="ORF">PSON_ATCC_30995.1.T0300047</name>
</gene>
<evidence type="ECO:0000313" key="2">
    <source>
        <dbReference type="Proteomes" id="UP000692954"/>
    </source>
</evidence>
<reference evidence="1" key="1">
    <citation type="submission" date="2021-01" db="EMBL/GenBank/DDBJ databases">
        <authorList>
            <consortium name="Genoscope - CEA"/>
            <person name="William W."/>
        </authorList>
    </citation>
    <scope>NUCLEOTIDE SEQUENCE</scope>
</reference>
<dbReference type="Proteomes" id="UP000692954">
    <property type="component" value="Unassembled WGS sequence"/>
</dbReference>
<protein>
    <submittedName>
        <fullName evidence="1">Uncharacterized protein</fullName>
    </submittedName>
</protein>
<organism evidence="1 2">
    <name type="scientific">Paramecium sonneborni</name>
    <dbReference type="NCBI Taxonomy" id="65129"/>
    <lineage>
        <taxon>Eukaryota</taxon>
        <taxon>Sar</taxon>
        <taxon>Alveolata</taxon>
        <taxon>Ciliophora</taxon>
        <taxon>Intramacronucleata</taxon>
        <taxon>Oligohymenophorea</taxon>
        <taxon>Peniculida</taxon>
        <taxon>Parameciidae</taxon>
        <taxon>Paramecium</taxon>
    </lineage>
</organism>
<dbReference type="PANTHER" id="PTHR38130">
    <property type="entry name" value="EF-HAND DOMAIN-CONTAINING PROTEIN"/>
    <property type="match status" value="1"/>
</dbReference>
<accession>A0A8S1M8G9</accession>
<proteinExistence type="predicted"/>
<dbReference type="PANTHER" id="PTHR38130:SF1">
    <property type="entry name" value="EF-HAND DOMAIN-CONTAINING PROTEIN"/>
    <property type="match status" value="1"/>
</dbReference>
<dbReference type="OrthoDB" id="437249at2759"/>
<evidence type="ECO:0000313" key="1">
    <source>
        <dbReference type="EMBL" id="CAD8072946.1"/>
    </source>
</evidence>
<name>A0A8S1M8G9_9CILI</name>
<dbReference type="AlphaFoldDB" id="A0A8S1M8G9"/>
<keyword evidence="2" id="KW-1185">Reference proteome</keyword>
<comment type="caution">
    <text evidence="1">The sequence shown here is derived from an EMBL/GenBank/DDBJ whole genome shotgun (WGS) entry which is preliminary data.</text>
</comment>
<sequence length="326" mass="37536">MSNDPYQWPFPKRTDLMNLQTIKNTKPILTPRETSNNHDIEGSIAKQFSYYHKQDFINKNDDIEGARSKSNIRPSNRQDLQLAIDDIKGTRPNIVKFQTSRQPLNPLEPQYKLPTFIASQPHQPKFIRDGHNIQDIQGAQPKQTHKKLIIKDSEHEDIYGSHQIPKFIPKDKIESLYVKDINDYLLHKTTRISNPLEPTYEHYDDKGNKIIIGKIEGSQSKPLYLKEQRQSLLNSDIEGTKTGSLSSRFLRTGDRKDYRETNSLADLQGAKSGSLKKGLPNVRYTNPLNPQYQIPGSKEIYGSVFTQTASNHFTKAQQFDQFIQKK</sequence>